<gene>
    <name evidence="3" type="ORF">FHR36_004093</name>
</gene>
<dbReference type="Proteomes" id="UP001206483">
    <property type="component" value="Unassembled WGS sequence"/>
</dbReference>
<keyword evidence="4" id="KW-1185">Reference proteome</keyword>
<dbReference type="PANTHER" id="PTHR33164:SF43">
    <property type="entry name" value="HTH-TYPE TRANSCRIPTIONAL REPRESSOR YETL"/>
    <property type="match status" value="1"/>
</dbReference>
<feature type="domain" description="HTH marR-type" evidence="2">
    <location>
        <begin position="51"/>
        <end position="185"/>
    </location>
</feature>
<comment type="caution">
    <text evidence="3">The sequence shown here is derived from an EMBL/GenBank/DDBJ whole genome shotgun (WGS) entry which is preliminary data.</text>
</comment>
<dbReference type="SUPFAM" id="SSF46785">
    <property type="entry name" value="Winged helix' DNA-binding domain"/>
    <property type="match status" value="1"/>
</dbReference>
<dbReference type="RefSeq" id="WP_253799582.1">
    <property type="nucleotide sequence ID" value="NZ_BAAAUB010000047.1"/>
</dbReference>
<dbReference type="EMBL" id="JAMZDX010000004">
    <property type="protein sequence ID" value="MCP2310930.1"/>
    <property type="molecule type" value="Genomic_DNA"/>
</dbReference>
<dbReference type="Gene3D" id="1.10.10.10">
    <property type="entry name" value="Winged helix-like DNA-binding domain superfamily/Winged helix DNA-binding domain"/>
    <property type="match status" value="1"/>
</dbReference>
<dbReference type="SMART" id="SM00347">
    <property type="entry name" value="HTH_MARR"/>
    <property type="match status" value="1"/>
</dbReference>
<sequence>MNRSRSPNGPPSRPEGIRPAAGRAADGHTDLYDPGVRDSMQAFAAGEDTLALEAAAALRSASQAVDRLRSHGAGGRGLSAGALDVLARLGTAPDEGLSIGELARAAGVSSRNVSGLVDTLERDGLAQRVQDRRDRRSVRVVITEAGRDWLDSFRQPTQRAMSAVFQGFTEDELARFRDLCLRVVRNQQRIEQYLSAAPRDQPAP</sequence>
<evidence type="ECO:0000256" key="1">
    <source>
        <dbReference type="SAM" id="MobiDB-lite"/>
    </source>
</evidence>
<dbReference type="InterPro" id="IPR036388">
    <property type="entry name" value="WH-like_DNA-bd_sf"/>
</dbReference>
<dbReference type="PROSITE" id="PS50995">
    <property type="entry name" value="HTH_MARR_2"/>
    <property type="match status" value="1"/>
</dbReference>
<dbReference type="InterPro" id="IPR000835">
    <property type="entry name" value="HTH_MarR-typ"/>
</dbReference>
<feature type="region of interest" description="Disordered" evidence="1">
    <location>
        <begin position="1"/>
        <end position="33"/>
    </location>
</feature>
<dbReference type="PRINTS" id="PR00598">
    <property type="entry name" value="HTHMARR"/>
</dbReference>
<evidence type="ECO:0000313" key="4">
    <source>
        <dbReference type="Proteomes" id="UP001206483"/>
    </source>
</evidence>
<dbReference type="PANTHER" id="PTHR33164">
    <property type="entry name" value="TRANSCRIPTIONAL REGULATOR, MARR FAMILY"/>
    <property type="match status" value="1"/>
</dbReference>
<protein>
    <submittedName>
        <fullName evidence="3">DNA-binding MarR family transcriptional regulator</fullName>
    </submittedName>
</protein>
<name>A0ABT1J0H8_9ACTN</name>
<dbReference type="Pfam" id="PF12802">
    <property type="entry name" value="MarR_2"/>
    <property type="match status" value="1"/>
</dbReference>
<dbReference type="GO" id="GO:0003677">
    <property type="term" value="F:DNA binding"/>
    <property type="evidence" value="ECO:0007669"/>
    <property type="project" value="UniProtKB-KW"/>
</dbReference>
<accession>A0ABT1J0H8</accession>
<proteinExistence type="predicted"/>
<keyword evidence="3" id="KW-0238">DNA-binding</keyword>
<dbReference type="InterPro" id="IPR036390">
    <property type="entry name" value="WH_DNA-bd_sf"/>
</dbReference>
<organism evidence="3 4">
    <name type="scientific">Kitasatospora paracochleata</name>
    <dbReference type="NCBI Taxonomy" id="58354"/>
    <lineage>
        <taxon>Bacteria</taxon>
        <taxon>Bacillati</taxon>
        <taxon>Actinomycetota</taxon>
        <taxon>Actinomycetes</taxon>
        <taxon>Kitasatosporales</taxon>
        <taxon>Streptomycetaceae</taxon>
        <taxon>Kitasatospora</taxon>
    </lineage>
</organism>
<dbReference type="InterPro" id="IPR039422">
    <property type="entry name" value="MarR/SlyA-like"/>
</dbReference>
<evidence type="ECO:0000313" key="3">
    <source>
        <dbReference type="EMBL" id="MCP2310930.1"/>
    </source>
</evidence>
<reference evidence="3 4" key="1">
    <citation type="submission" date="2022-06" db="EMBL/GenBank/DDBJ databases">
        <title>Sequencing the genomes of 1000 actinobacteria strains.</title>
        <authorList>
            <person name="Klenk H.-P."/>
        </authorList>
    </citation>
    <scope>NUCLEOTIDE SEQUENCE [LARGE SCALE GENOMIC DNA]</scope>
    <source>
        <strain evidence="3 4">DSM 41656</strain>
    </source>
</reference>
<evidence type="ECO:0000259" key="2">
    <source>
        <dbReference type="PROSITE" id="PS50995"/>
    </source>
</evidence>